<evidence type="ECO:0008006" key="5">
    <source>
        <dbReference type="Google" id="ProtNLM"/>
    </source>
</evidence>
<evidence type="ECO:0000256" key="2">
    <source>
        <dbReference type="ARBA" id="ARBA00023004"/>
    </source>
</evidence>
<keyword evidence="1" id="KW-0677">Repeat</keyword>
<name>A0A6A5XSU3_9PLEO</name>
<gene>
    <name evidence="3" type="ORF">BU24DRAFT_491969</name>
</gene>
<dbReference type="Gene3D" id="2.120.10.80">
    <property type="entry name" value="Kelch-type beta propeller"/>
    <property type="match status" value="1"/>
</dbReference>
<keyword evidence="2" id="KW-0408">Iron</keyword>
<dbReference type="PANTHER" id="PTHR47435:SF10">
    <property type="entry name" value="TIP ELONGATION ABERRANT PROTEIN 3"/>
    <property type="match status" value="1"/>
</dbReference>
<accession>A0A6A5XSU3</accession>
<dbReference type="InterPro" id="IPR015915">
    <property type="entry name" value="Kelch-typ_b-propeller"/>
</dbReference>
<dbReference type="SUPFAM" id="SSF117281">
    <property type="entry name" value="Kelch motif"/>
    <property type="match status" value="1"/>
</dbReference>
<evidence type="ECO:0000313" key="3">
    <source>
        <dbReference type="EMBL" id="KAF2015760.1"/>
    </source>
</evidence>
<dbReference type="AlphaFoldDB" id="A0A6A5XSU3"/>
<dbReference type="EMBL" id="ML978069">
    <property type="protein sequence ID" value="KAF2015760.1"/>
    <property type="molecule type" value="Genomic_DNA"/>
</dbReference>
<dbReference type="GeneID" id="54291257"/>
<dbReference type="Proteomes" id="UP000799778">
    <property type="component" value="Unassembled WGS sequence"/>
</dbReference>
<sequence>MAEVAAGAGVAIAAEEVVSRGAEVGLAAYMIAKPTMPLKATYTRIATADDDPSRRSLSRSNHTLTVISNKAYIFGGETDHDDVASNDIHAITIASTGKPDVDYSLIPAVPVETPTTTTAAVNDSNVPPARTKHAACAFNDSLAIYGGFSTTGDLLREASTIWLFHPAQSAWSHLDTTDLQFGPGPRSSPKLFATKTTLIIYGGKGPNGEDLSDVWRIDPLERTWEQLPNAPVSTSNAAFTEDDGQLYLISGSDPMSSSLHHIDLSVPVEDMKWDTFTFPTNPVAPGPQPRHDAGLLPITTGYGRRYLVYFLGSKEKPKDALPPPPEDDTHDVTQWSDIWTLQIPSSSLQPQASLSFSKAIKPAKIKDAIRSALGVESGQHTWAEAVVQPPPDFEIPEGKVHPGPRGFFGADVAGDGCTVVFWGGQDAKGERVGDGWTVKLE</sequence>
<dbReference type="RefSeq" id="XP_033384099.1">
    <property type="nucleotide sequence ID" value="XM_033533860.1"/>
</dbReference>
<organism evidence="3 4">
    <name type="scientific">Aaosphaeria arxii CBS 175.79</name>
    <dbReference type="NCBI Taxonomy" id="1450172"/>
    <lineage>
        <taxon>Eukaryota</taxon>
        <taxon>Fungi</taxon>
        <taxon>Dikarya</taxon>
        <taxon>Ascomycota</taxon>
        <taxon>Pezizomycotina</taxon>
        <taxon>Dothideomycetes</taxon>
        <taxon>Pleosporomycetidae</taxon>
        <taxon>Pleosporales</taxon>
        <taxon>Pleosporales incertae sedis</taxon>
        <taxon>Aaosphaeria</taxon>
    </lineage>
</organism>
<dbReference type="OrthoDB" id="10250130at2759"/>
<protein>
    <recommendedName>
        <fullName evidence="5">Galactose oxidase</fullName>
    </recommendedName>
</protein>
<proteinExistence type="predicted"/>
<evidence type="ECO:0000256" key="1">
    <source>
        <dbReference type="ARBA" id="ARBA00022737"/>
    </source>
</evidence>
<dbReference type="PANTHER" id="PTHR47435">
    <property type="entry name" value="KELCH REPEAT PROTEIN (AFU_ORTHOLOGUE AFUA_5G12780)"/>
    <property type="match status" value="1"/>
</dbReference>
<dbReference type="Pfam" id="PF24681">
    <property type="entry name" value="Kelch_KLHDC2_KLHL20_DRC7"/>
    <property type="match status" value="1"/>
</dbReference>
<keyword evidence="4" id="KW-1185">Reference proteome</keyword>
<reference evidence="3" key="1">
    <citation type="journal article" date="2020" name="Stud. Mycol.">
        <title>101 Dothideomycetes genomes: a test case for predicting lifestyles and emergence of pathogens.</title>
        <authorList>
            <person name="Haridas S."/>
            <person name="Albert R."/>
            <person name="Binder M."/>
            <person name="Bloem J."/>
            <person name="Labutti K."/>
            <person name="Salamov A."/>
            <person name="Andreopoulos B."/>
            <person name="Baker S."/>
            <person name="Barry K."/>
            <person name="Bills G."/>
            <person name="Bluhm B."/>
            <person name="Cannon C."/>
            <person name="Castanera R."/>
            <person name="Culley D."/>
            <person name="Daum C."/>
            <person name="Ezra D."/>
            <person name="Gonzalez J."/>
            <person name="Henrissat B."/>
            <person name="Kuo A."/>
            <person name="Liang C."/>
            <person name="Lipzen A."/>
            <person name="Lutzoni F."/>
            <person name="Magnuson J."/>
            <person name="Mondo S."/>
            <person name="Nolan M."/>
            <person name="Ohm R."/>
            <person name="Pangilinan J."/>
            <person name="Park H.-J."/>
            <person name="Ramirez L."/>
            <person name="Alfaro M."/>
            <person name="Sun H."/>
            <person name="Tritt A."/>
            <person name="Yoshinaga Y."/>
            <person name="Zwiers L.-H."/>
            <person name="Turgeon B."/>
            <person name="Goodwin S."/>
            <person name="Spatafora J."/>
            <person name="Crous P."/>
            <person name="Grigoriev I."/>
        </authorList>
    </citation>
    <scope>NUCLEOTIDE SEQUENCE</scope>
    <source>
        <strain evidence="3">CBS 175.79</strain>
    </source>
</reference>
<evidence type="ECO:0000313" key="4">
    <source>
        <dbReference type="Proteomes" id="UP000799778"/>
    </source>
</evidence>
<dbReference type="GO" id="GO:0019760">
    <property type="term" value="P:glucosinolate metabolic process"/>
    <property type="evidence" value="ECO:0007669"/>
    <property type="project" value="UniProtKB-ARBA"/>
</dbReference>